<name>A0ABT5X0Y1_9ENTE</name>
<evidence type="ECO:0000313" key="2">
    <source>
        <dbReference type="Proteomes" id="UP001147148"/>
    </source>
</evidence>
<accession>A0ABT5X0Y1</accession>
<dbReference type="Proteomes" id="UP001147148">
    <property type="component" value="Unassembled WGS sequence"/>
</dbReference>
<organism evidence="1 2">
    <name type="scientific">Vagococcus proximus</name>
    <dbReference type="NCBI Taxonomy" id="2991417"/>
    <lineage>
        <taxon>Bacteria</taxon>
        <taxon>Bacillati</taxon>
        <taxon>Bacillota</taxon>
        <taxon>Bacilli</taxon>
        <taxon>Lactobacillales</taxon>
        <taxon>Enterococcaceae</taxon>
        <taxon>Vagococcus</taxon>
    </lineage>
</organism>
<gene>
    <name evidence="1" type="ORF">OL233_05100</name>
</gene>
<sequence length="48" mass="5436">MAKLKELFPEFYQPGLKVSDLAIESDNLIVLDTNYLLDIIQLPTVVSK</sequence>
<dbReference type="RefSeq" id="WP_275471290.1">
    <property type="nucleotide sequence ID" value="NZ_JAPDSH010000003.1"/>
</dbReference>
<evidence type="ECO:0000313" key="1">
    <source>
        <dbReference type="EMBL" id="MDF0479660.1"/>
    </source>
</evidence>
<proteinExistence type="predicted"/>
<evidence type="ECO:0008006" key="3">
    <source>
        <dbReference type="Google" id="ProtNLM"/>
    </source>
</evidence>
<comment type="caution">
    <text evidence="1">The sequence shown here is derived from an EMBL/GenBank/DDBJ whole genome shotgun (WGS) entry which is preliminary data.</text>
</comment>
<keyword evidence="2" id="KW-1185">Reference proteome</keyword>
<dbReference type="EMBL" id="JAPDSH010000003">
    <property type="protein sequence ID" value="MDF0479660.1"/>
    <property type="molecule type" value="Genomic_DNA"/>
</dbReference>
<reference evidence="1" key="1">
    <citation type="submission" date="2022-10" db="EMBL/GenBank/DDBJ databases">
        <title>Vagococcus sp. isolated from poultry meat.</title>
        <authorList>
            <person name="Johansson P."/>
            <person name="Bjorkroth J."/>
        </authorList>
    </citation>
    <scope>NUCLEOTIDE SEQUENCE</scope>
    <source>
        <strain evidence="1">PNs007</strain>
    </source>
</reference>
<protein>
    <recommendedName>
        <fullName evidence="3">PIN domain-containing protein</fullName>
    </recommendedName>
</protein>